<organism evidence="3 4">
    <name type="scientific">Mytilus galloprovincialis</name>
    <name type="common">Mediterranean mussel</name>
    <dbReference type="NCBI Taxonomy" id="29158"/>
    <lineage>
        <taxon>Eukaryota</taxon>
        <taxon>Metazoa</taxon>
        <taxon>Spiralia</taxon>
        <taxon>Lophotrochozoa</taxon>
        <taxon>Mollusca</taxon>
        <taxon>Bivalvia</taxon>
        <taxon>Autobranchia</taxon>
        <taxon>Pteriomorphia</taxon>
        <taxon>Mytilida</taxon>
        <taxon>Mytiloidea</taxon>
        <taxon>Mytilidae</taxon>
        <taxon>Mytilinae</taxon>
        <taxon>Mytilus</taxon>
    </lineage>
</organism>
<dbReference type="Proteomes" id="UP000596742">
    <property type="component" value="Unassembled WGS sequence"/>
</dbReference>
<evidence type="ECO:0000256" key="2">
    <source>
        <dbReference type="SAM" id="Phobius"/>
    </source>
</evidence>
<keyword evidence="2" id="KW-1133">Transmembrane helix</keyword>
<dbReference type="AlphaFoldDB" id="A0A8B6GNI4"/>
<keyword evidence="2" id="KW-0472">Membrane</keyword>
<feature type="transmembrane region" description="Helical" evidence="2">
    <location>
        <begin position="118"/>
        <end position="142"/>
    </location>
</feature>
<dbReference type="OrthoDB" id="6198604at2759"/>
<dbReference type="InterPro" id="IPR008983">
    <property type="entry name" value="Tumour_necrosis_fac-like_dom"/>
</dbReference>
<comment type="caution">
    <text evidence="3">The sequence shown here is derived from an EMBL/GenBank/DDBJ whole genome shotgun (WGS) entry which is preliminary data.</text>
</comment>
<evidence type="ECO:0000313" key="3">
    <source>
        <dbReference type="EMBL" id="VDI66885.1"/>
    </source>
</evidence>
<name>A0A8B6GNI4_MYTGA</name>
<dbReference type="EMBL" id="UYJE01008753">
    <property type="protein sequence ID" value="VDI66885.1"/>
    <property type="molecule type" value="Genomic_DNA"/>
</dbReference>
<reference evidence="3" key="1">
    <citation type="submission" date="2018-11" db="EMBL/GenBank/DDBJ databases">
        <authorList>
            <person name="Alioto T."/>
            <person name="Alioto T."/>
        </authorList>
    </citation>
    <scope>NUCLEOTIDE SEQUENCE</scope>
</reference>
<gene>
    <name evidence="3" type="ORF">MGAL_10B069755</name>
</gene>
<sequence length="318" mass="36036">MNKMPSPVEEESTTLNKTMEKGVETKGQDNTVCKCDNYDPTTEDTNNNENCESTKKSSKFKEDSSCEPGEKKKFIMDEDRDTKDFIVSFSCSQCTCIAYRDYSDDKEIRKRKKTSKRCFCLTLSFAVIFCVSVIASLSYLTFSILSNTNYDNQNQGLSNFGATAAPLVYEHRNEPSRVRSSVAKYELDVDEFEPATDKVLPWKQHKGSRPVKTIYSYNKSNNSISVLESGDYYVQVTLSADTHSFPSGDLVTIIPCIRYNRNDNCQRMKIPAGMAVPIHLQEVVHLESYDTIKVTVLSKTNCIYTSALHNILTIVRLH</sequence>
<evidence type="ECO:0000256" key="1">
    <source>
        <dbReference type="SAM" id="MobiDB-lite"/>
    </source>
</evidence>
<protein>
    <submittedName>
        <fullName evidence="3">Uncharacterized protein</fullName>
    </submittedName>
</protein>
<feature type="region of interest" description="Disordered" evidence="1">
    <location>
        <begin position="1"/>
        <end position="63"/>
    </location>
</feature>
<proteinExistence type="predicted"/>
<feature type="compositionally biased region" description="Basic and acidic residues" evidence="1">
    <location>
        <begin position="52"/>
        <end position="63"/>
    </location>
</feature>
<feature type="compositionally biased region" description="Basic and acidic residues" evidence="1">
    <location>
        <begin position="18"/>
        <end position="27"/>
    </location>
</feature>
<keyword evidence="2" id="KW-0812">Transmembrane</keyword>
<evidence type="ECO:0000313" key="4">
    <source>
        <dbReference type="Proteomes" id="UP000596742"/>
    </source>
</evidence>
<feature type="compositionally biased region" description="Low complexity" evidence="1">
    <location>
        <begin position="38"/>
        <end position="51"/>
    </location>
</feature>
<accession>A0A8B6GNI4</accession>
<dbReference type="SUPFAM" id="SSF49842">
    <property type="entry name" value="TNF-like"/>
    <property type="match status" value="1"/>
</dbReference>
<keyword evidence="4" id="KW-1185">Reference proteome</keyword>
<dbReference type="Gene3D" id="2.60.120.40">
    <property type="match status" value="1"/>
</dbReference>